<dbReference type="EMBL" id="JAUSWN010000001">
    <property type="protein sequence ID" value="MDQ0478434.1"/>
    <property type="molecule type" value="Genomic_DNA"/>
</dbReference>
<keyword evidence="3" id="KW-1185">Reference proteome</keyword>
<dbReference type="InterPro" id="IPR002716">
    <property type="entry name" value="PIN_dom"/>
</dbReference>
<reference evidence="2 3" key="1">
    <citation type="submission" date="2023-07" db="EMBL/GenBank/DDBJ databases">
        <title>Genomic Encyclopedia of Type Strains, Phase IV (KMG-IV): sequencing the most valuable type-strain genomes for metagenomic binning, comparative biology and taxonomic classification.</title>
        <authorList>
            <person name="Goeker M."/>
        </authorList>
    </citation>
    <scope>NUCLEOTIDE SEQUENCE [LARGE SCALE GENOMIC DNA]</scope>
    <source>
        <strain evidence="2 3">DSM 1400</strain>
    </source>
</reference>
<dbReference type="RefSeq" id="WP_307354730.1">
    <property type="nucleotide sequence ID" value="NZ_BAAACJ010000024.1"/>
</dbReference>
<evidence type="ECO:0000259" key="1">
    <source>
        <dbReference type="Pfam" id="PF01850"/>
    </source>
</evidence>
<accession>A0ABU0JQV0</accession>
<proteinExistence type="predicted"/>
<gene>
    <name evidence="2" type="ORF">QOZ93_000135</name>
</gene>
<dbReference type="Pfam" id="PF01850">
    <property type="entry name" value="PIN"/>
    <property type="match status" value="1"/>
</dbReference>
<name>A0ABU0JQV0_HATLI</name>
<feature type="domain" description="PIN" evidence="1">
    <location>
        <begin position="140"/>
        <end position="207"/>
    </location>
</feature>
<evidence type="ECO:0000313" key="2">
    <source>
        <dbReference type="EMBL" id="MDQ0478434.1"/>
    </source>
</evidence>
<dbReference type="InterPro" id="IPR029060">
    <property type="entry name" value="PIN-like_dom_sf"/>
</dbReference>
<comment type="caution">
    <text evidence="2">The sequence shown here is derived from an EMBL/GenBank/DDBJ whole genome shotgun (WGS) entry which is preliminary data.</text>
</comment>
<dbReference type="SUPFAM" id="SSF88723">
    <property type="entry name" value="PIN domain-like"/>
    <property type="match status" value="1"/>
</dbReference>
<protein>
    <submittedName>
        <fullName evidence="2">Nucleic acid-binding protein</fullName>
    </submittedName>
</protein>
<organism evidence="2 3">
    <name type="scientific">Hathewaya limosa</name>
    <name type="common">Clostridium limosum</name>
    <dbReference type="NCBI Taxonomy" id="1536"/>
    <lineage>
        <taxon>Bacteria</taxon>
        <taxon>Bacillati</taxon>
        <taxon>Bacillota</taxon>
        <taxon>Clostridia</taxon>
        <taxon>Eubacteriales</taxon>
        <taxon>Clostridiaceae</taxon>
        <taxon>Hathewaya</taxon>
    </lineage>
</organism>
<sequence length="219" mass="26059">MDIIEYPFSECNFNAGSSIMMDTCFILTLLYDKDPKNRECCNIATKLKLLDCNLYITDMVAAETINQITKKLFLNDMKYRLEKVQPVNTISDINLIIACFNKHHRKIIREKKLEKYKEIPFNKYFYNISKNEWKKDLLKVYFDKSVELHTYLENILNFEYLSINKDCINIAKTFMNEYMLSVNDAFHLACSQYYGIQYFLTLDRDFQSNIQTTVKLLKI</sequence>
<evidence type="ECO:0000313" key="3">
    <source>
        <dbReference type="Proteomes" id="UP001224418"/>
    </source>
</evidence>
<dbReference type="Gene3D" id="3.40.50.1010">
    <property type="entry name" value="5'-nuclease"/>
    <property type="match status" value="1"/>
</dbReference>
<dbReference type="Proteomes" id="UP001224418">
    <property type="component" value="Unassembled WGS sequence"/>
</dbReference>